<reference evidence="6 7" key="1">
    <citation type="journal article" date="2018" name="Nat. Biotechnol.">
        <title>A standardized bacterial taxonomy based on genome phylogeny substantially revises the tree of life.</title>
        <authorList>
            <person name="Parks D.H."/>
            <person name="Chuvochina M."/>
            <person name="Waite D.W."/>
            <person name="Rinke C."/>
            <person name="Skarshewski A."/>
            <person name="Chaumeil P.A."/>
            <person name="Hugenholtz P."/>
        </authorList>
    </citation>
    <scope>NUCLEOTIDE SEQUENCE [LARGE SCALE GENOMIC DNA]</scope>
    <source>
        <strain evidence="6">UBA9158</strain>
    </source>
</reference>
<dbReference type="InterPro" id="IPR053930">
    <property type="entry name" value="RapZ-like_N"/>
</dbReference>
<evidence type="ECO:0000313" key="6">
    <source>
        <dbReference type="EMBL" id="HAN27119.1"/>
    </source>
</evidence>
<organism evidence="6 7">
    <name type="scientific">Haliea salexigens</name>
    <dbReference type="NCBI Taxonomy" id="287487"/>
    <lineage>
        <taxon>Bacteria</taxon>
        <taxon>Pseudomonadati</taxon>
        <taxon>Pseudomonadota</taxon>
        <taxon>Gammaproteobacteria</taxon>
        <taxon>Cellvibrionales</taxon>
        <taxon>Halieaceae</taxon>
        <taxon>Haliea</taxon>
    </lineage>
</organism>
<evidence type="ECO:0000259" key="4">
    <source>
        <dbReference type="Pfam" id="PF03668"/>
    </source>
</evidence>
<feature type="non-terminal residue" evidence="6">
    <location>
        <position position="1"/>
    </location>
</feature>
<dbReference type="GO" id="GO:0005525">
    <property type="term" value="F:GTP binding"/>
    <property type="evidence" value="ECO:0007669"/>
    <property type="project" value="UniProtKB-KW"/>
</dbReference>
<feature type="domain" description="RapZ-like N-terminal" evidence="4">
    <location>
        <begin position="1"/>
        <end position="150"/>
    </location>
</feature>
<dbReference type="Proteomes" id="UP000259273">
    <property type="component" value="Unassembled WGS sequence"/>
</dbReference>
<dbReference type="STRING" id="1121937.GCA_000423125_03013"/>
<dbReference type="Pfam" id="PF03668">
    <property type="entry name" value="RapZ-like_N"/>
    <property type="match status" value="1"/>
</dbReference>
<dbReference type="PIRSF" id="PIRSF005052">
    <property type="entry name" value="P-loopkin"/>
    <property type="match status" value="1"/>
</dbReference>
<dbReference type="SUPFAM" id="SSF52540">
    <property type="entry name" value="P-loop containing nucleoside triphosphate hydrolases"/>
    <property type="match status" value="1"/>
</dbReference>
<dbReference type="InterPro" id="IPR005337">
    <property type="entry name" value="RapZ-like"/>
</dbReference>
<evidence type="ECO:0000259" key="5">
    <source>
        <dbReference type="Pfam" id="PF22740"/>
    </source>
</evidence>
<dbReference type="HAMAP" id="MF_00636">
    <property type="entry name" value="RapZ_like"/>
    <property type="match status" value="1"/>
</dbReference>
<evidence type="ECO:0000256" key="2">
    <source>
        <dbReference type="ARBA" id="ARBA00022840"/>
    </source>
</evidence>
<dbReference type="InterPro" id="IPR027417">
    <property type="entry name" value="P-loop_NTPase"/>
</dbReference>
<proteinExistence type="inferred from homology"/>
<dbReference type="Pfam" id="PF22740">
    <property type="entry name" value="PapZ_C"/>
    <property type="match status" value="1"/>
</dbReference>
<dbReference type="PANTHER" id="PTHR30448:SF0">
    <property type="entry name" value="RNASE ADAPTER PROTEIN RAPZ"/>
    <property type="match status" value="1"/>
</dbReference>
<name>A0A3C1KK56_9GAMM</name>
<evidence type="ECO:0000313" key="7">
    <source>
        <dbReference type="Proteomes" id="UP000259273"/>
    </source>
</evidence>
<feature type="domain" description="RapZ C-terminal" evidence="5">
    <location>
        <begin position="155"/>
        <end position="274"/>
    </location>
</feature>
<keyword evidence="2" id="KW-0067">ATP-binding</keyword>
<sequence length="275" mass="31153">SGSGKSTALHQLEDEGFYCIDNLPAALLPALVDEASRPGFEHFRGAAVCIDARNAWRNLEDFNAIVDALPDTVNSEILFLEAQDSVLIKRFSETRRKHPLSGEQMPLAEAIERERELLEPIASAAALVLDTSQMTIYELRDAVRQRLIGESSGSMSLLIQSFGFKRGVPTDADLVFDVRMLPNPHWVKELRLQNGLDPEVRDFLESQAMTGDLFDSICAYLDRWLPSYRDSNRSYMTVAIGCTGGQHRSVYLAARLYRHYKEQYPQVHIRHRELQ</sequence>
<keyword evidence="1" id="KW-0547">Nucleotide-binding</keyword>
<gene>
    <name evidence="6" type="ORF">DCP75_05265</name>
</gene>
<dbReference type="EMBL" id="DMND01000076">
    <property type="protein sequence ID" value="HAN27119.1"/>
    <property type="molecule type" value="Genomic_DNA"/>
</dbReference>
<dbReference type="GO" id="GO:0005524">
    <property type="term" value="F:ATP binding"/>
    <property type="evidence" value="ECO:0007669"/>
    <property type="project" value="UniProtKB-KW"/>
</dbReference>
<evidence type="ECO:0000256" key="3">
    <source>
        <dbReference type="ARBA" id="ARBA00023134"/>
    </source>
</evidence>
<evidence type="ECO:0000256" key="1">
    <source>
        <dbReference type="ARBA" id="ARBA00022741"/>
    </source>
</evidence>
<dbReference type="InterPro" id="IPR053931">
    <property type="entry name" value="RapZ_C"/>
</dbReference>
<protein>
    <submittedName>
        <fullName evidence="6">RNase adapter RapZ</fullName>
    </submittedName>
</protein>
<accession>A0A3C1KK56</accession>
<keyword evidence="3" id="KW-0342">GTP-binding</keyword>
<dbReference type="AlphaFoldDB" id="A0A3C1KK56"/>
<dbReference type="PANTHER" id="PTHR30448">
    <property type="entry name" value="RNASE ADAPTER PROTEIN RAPZ"/>
    <property type="match status" value="1"/>
</dbReference>
<dbReference type="NCBIfam" id="NF003828">
    <property type="entry name" value="PRK05416.1"/>
    <property type="match status" value="1"/>
</dbReference>
<comment type="caution">
    <text evidence="6">The sequence shown here is derived from an EMBL/GenBank/DDBJ whole genome shotgun (WGS) entry which is preliminary data.</text>
</comment>